<dbReference type="PANTHER" id="PTHR45738:SF5">
    <property type="entry name" value="POLYPHOSPHOINOSITIDE PHOSPHATASE"/>
    <property type="match status" value="1"/>
</dbReference>
<dbReference type="GO" id="GO:0043813">
    <property type="term" value="F:phosphatidylinositol-3,5-bisphosphate 5-phosphatase activity"/>
    <property type="evidence" value="ECO:0007669"/>
    <property type="project" value="InterPro"/>
</dbReference>
<gene>
    <name evidence="3" type="ORF">HNY73_014126</name>
</gene>
<comment type="caution">
    <text evidence="3">The sequence shown here is derived from an EMBL/GenBank/DDBJ whole genome shotgun (WGS) entry which is preliminary data.</text>
</comment>
<dbReference type="PANTHER" id="PTHR45738">
    <property type="entry name" value="POLYPHOSPHOINOSITIDE PHOSPHATASE"/>
    <property type="match status" value="1"/>
</dbReference>
<reference evidence="3" key="2">
    <citation type="submission" date="2020-06" db="EMBL/GenBank/DDBJ databases">
        <authorList>
            <person name="Sheffer M."/>
        </authorList>
    </citation>
    <scope>NUCLEOTIDE SEQUENCE</scope>
</reference>
<feature type="compositionally biased region" description="Low complexity" evidence="2">
    <location>
        <begin position="206"/>
        <end position="222"/>
    </location>
</feature>
<dbReference type="EMBL" id="JABXBU010002072">
    <property type="protein sequence ID" value="KAF8777217.1"/>
    <property type="molecule type" value="Genomic_DNA"/>
</dbReference>
<keyword evidence="1" id="KW-0378">Hydrolase</keyword>
<name>A0A8T0EN90_ARGBR</name>
<protein>
    <submittedName>
        <fullName evidence="3">Polyphosphoinositide phosphatase like protein</fullName>
    </submittedName>
</protein>
<dbReference type="Proteomes" id="UP000807504">
    <property type="component" value="Unassembled WGS sequence"/>
</dbReference>
<reference evidence="3" key="1">
    <citation type="journal article" date="2020" name="bioRxiv">
        <title>Chromosome-level reference genome of the European wasp spider Argiope bruennichi: a resource for studies on range expansion and evolutionary adaptation.</title>
        <authorList>
            <person name="Sheffer M.M."/>
            <person name="Hoppe A."/>
            <person name="Krehenwinkel H."/>
            <person name="Uhl G."/>
            <person name="Kuss A.W."/>
            <person name="Jensen L."/>
            <person name="Jensen C."/>
            <person name="Gillespie R.G."/>
            <person name="Hoff K.J."/>
            <person name="Prost S."/>
        </authorList>
    </citation>
    <scope>NUCLEOTIDE SEQUENCE</scope>
</reference>
<evidence type="ECO:0000256" key="1">
    <source>
        <dbReference type="ARBA" id="ARBA00022801"/>
    </source>
</evidence>
<dbReference type="GO" id="GO:0046856">
    <property type="term" value="P:phosphatidylinositol dephosphorylation"/>
    <property type="evidence" value="ECO:0007669"/>
    <property type="project" value="InterPro"/>
</dbReference>
<organism evidence="3 4">
    <name type="scientific">Argiope bruennichi</name>
    <name type="common">Wasp spider</name>
    <name type="synonym">Aranea bruennichi</name>
    <dbReference type="NCBI Taxonomy" id="94029"/>
    <lineage>
        <taxon>Eukaryota</taxon>
        <taxon>Metazoa</taxon>
        <taxon>Ecdysozoa</taxon>
        <taxon>Arthropoda</taxon>
        <taxon>Chelicerata</taxon>
        <taxon>Arachnida</taxon>
        <taxon>Araneae</taxon>
        <taxon>Araneomorphae</taxon>
        <taxon>Entelegynae</taxon>
        <taxon>Araneoidea</taxon>
        <taxon>Araneidae</taxon>
        <taxon>Argiope</taxon>
    </lineage>
</organism>
<evidence type="ECO:0000313" key="4">
    <source>
        <dbReference type="Proteomes" id="UP000807504"/>
    </source>
</evidence>
<feature type="region of interest" description="Disordered" evidence="2">
    <location>
        <begin position="189"/>
        <end position="222"/>
    </location>
</feature>
<dbReference type="AlphaFoldDB" id="A0A8T0EN90"/>
<sequence length="360" mass="40776">MLEELYEDHGDTLALQYGGSQLVHRVKTYRKIAPLSSHSRDILQTLSRYYSNTFSDADKQNAINLFLGVYKPSKTTTPLWELMTDFYLHNSLAAGQRLCHRNLYTCWWDINVMNSLPVAVIEDRKELESSLAEIVKTHLMDPRTDGFFDHYRPFEMTSLADLLSFYMNHSMRDVMPSFTSDYSPFSVRVRPGRKRESIGEKPPNPSVTGISSTASASSGTSETDSVTFENIFTTTRQVYGMELKNPSDKDMKQYKKFVNIGKYAGMTEPISSDSRSLSISFKLNQKSNFTNDSTRCTTLPTVSKNSIDIYCAYVTRGADGASSPPAESIELYKEFVRKQCQRDLSDSGDSRGDLLHDEET</sequence>
<proteinExistence type="predicted"/>
<dbReference type="InterPro" id="IPR043573">
    <property type="entry name" value="Fig4-like"/>
</dbReference>
<evidence type="ECO:0000256" key="2">
    <source>
        <dbReference type="SAM" id="MobiDB-lite"/>
    </source>
</evidence>
<keyword evidence="4" id="KW-1185">Reference proteome</keyword>
<evidence type="ECO:0000313" key="3">
    <source>
        <dbReference type="EMBL" id="KAF8777217.1"/>
    </source>
</evidence>
<accession>A0A8T0EN90</accession>